<feature type="domain" description="DNA ligase ATP-dependent C-terminal" evidence="6">
    <location>
        <begin position="209"/>
        <end position="304"/>
    </location>
</feature>
<protein>
    <recommendedName>
        <fullName evidence="2">DNA ligase (ATP)</fullName>
        <ecNumber evidence="2">6.5.1.1</ecNumber>
    </recommendedName>
</protein>
<dbReference type="Pfam" id="PF01068">
    <property type="entry name" value="DNA_ligase_A_M"/>
    <property type="match status" value="1"/>
</dbReference>
<dbReference type="EC" id="6.5.1.1" evidence="2"/>
<dbReference type="InterPro" id="IPR050191">
    <property type="entry name" value="ATP-dep_DNA_ligase"/>
</dbReference>
<dbReference type="InterPro" id="IPR012309">
    <property type="entry name" value="DNA_ligase_ATP-dep_C"/>
</dbReference>
<evidence type="ECO:0000256" key="3">
    <source>
        <dbReference type="ARBA" id="ARBA00022598"/>
    </source>
</evidence>
<proteinExistence type="inferred from homology"/>
<evidence type="ECO:0000259" key="6">
    <source>
        <dbReference type="Pfam" id="PF04679"/>
    </source>
</evidence>
<evidence type="ECO:0000256" key="1">
    <source>
        <dbReference type="ARBA" id="ARBA00007572"/>
    </source>
</evidence>
<dbReference type="InterPro" id="IPR044117">
    <property type="entry name" value="OBF_LigC-like"/>
</dbReference>
<dbReference type="CDD" id="cd07970">
    <property type="entry name" value="OBF_DNA_ligase_LigC"/>
    <property type="match status" value="1"/>
</dbReference>
<evidence type="ECO:0000313" key="8">
    <source>
        <dbReference type="Proteomes" id="UP001500635"/>
    </source>
</evidence>
<dbReference type="InterPro" id="IPR016059">
    <property type="entry name" value="DNA_ligase_ATP-dep_CS"/>
</dbReference>
<gene>
    <name evidence="7" type="ORF">GCM10023147_50110</name>
</gene>
<evidence type="ECO:0000259" key="5">
    <source>
        <dbReference type="Pfam" id="PF01068"/>
    </source>
</evidence>
<dbReference type="PANTHER" id="PTHR45674">
    <property type="entry name" value="DNA LIGASE 1/3 FAMILY MEMBER"/>
    <property type="match status" value="1"/>
</dbReference>
<evidence type="ECO:0000256" key="2">
    <source>
        <dbReference type="ARBA" id="ARBA00012727"/>
    </source>
</evidence>
<dbReference type="EMBL" id="BAABFR010000157">
    <property type="protein sequence ID" value="GAA4406484.1"/>
    <property type="molecule type" value="Genomic_DNA"/>
</dbReference>
<comment type="similarity">
    <text evidence="1">Belongs to the ATP-dependent DNA ligase family.</text>
</comment>
<accession>A0ABP8KHD9</accession>
<sequence>MLAKPAKAVPAGHSHEPKWDGFRALVFRDGDEVYIGSRSGKELGRYFPEVVSAVREELPERCVLDGEIAVPVFREGRRRLDWESLSQRIHPAQSRIDRLAAETPAMFIGFDALAVGDVSLMAQPFRRRREVLTTAYAGTGTCRISRVTEDPAVAADWFARFEGAGLDGVISKPPGGAYLPGKREMVKVKHARTAEAVVLGFRPHKSQPNAIGSMLLGLYRDGQLAPIGGIGAFTTAKRAEYFELLGAMRTADSVAGEPNRWSSPDKTGEWVPVRPELVVEFDYDQMEGTRLRHTAKFRRWRPDRDPSSCGYDQLEVPVTYDLDDVLTVGA</sequence>
<dbReference type="SUPFAM" id="SSF56091">
    <property type="entry name" value="DNA ligase/mRNA capping enzyme, catalytic domain"/>
    <property type="match status" value="1"/>
</dbReference>
<comment type="caution">
    <text evidence="7">The sequence shown here is derived from an EMBL/GenBank/DDBJ whole genome shotgun (WGS) entry which is preliminary data.</text>
</comment>
<dbReference type="SUPFAM" id="SSF50249">
    <property type="entry name" value="Nucleic acid-binding proteins"/>
    <property type="match status" value="1"/>
</dbReference>
<dbReference type="Pfam" id="PF04679">
    <property type="entry name" value="DNA_ligase_A_C"/>
    <property type="match status" value="1"/>
</dbReference>
<keyword evidence="8" id="KW-1185">Reference proteome</keyword>
<dbReference type="InterPro" id="IPR012310">
    <property type="entry name" value="DNA_ligase_ATP-dep_cent"/>
</dbReference>
<dbReference type="Gene3D" id="3.30.470.30">
    <property type="entry name" value="DNA ligase/mRNA capping enzyme"/>
    <property type="match status" value="1"/>
</dbReference>
<evidence type="ECO:0000313" key="7">
    <source>
        <dbReference type="EMBL" id="GAA4406484.1"/>
    </source>
</evidence>
<dbReference type="GO" id="GO:0016874">
    <property type="term" value="F:ligase activity"/>
    <property type="evidence" value="ECO:0007669"/>
    <property type="project" value="UniProtKB-KW"/>
</dbReference>
<feature type="domain" description="ATP-dependent DNA ligase family profile" evidence="5">
    <location>
        <begin position="1"/>
        <end position="189"/>
    </location>
</feature>
<dbReference type="CDD" id="cd07905">
    <property type="entry name" value="Adenylation_DNA_ligase_LigC"/>
    <property type="match status" value="1"/>
</dbReference>
<dbReference type="Gene3D" id="2.40.50.140">
    <property type="entry name" value="Nucleic acid-binding proteins"/>
    <property type="match status" value="1"/>
</dbReference>
<name>A0ABP8KHD9_9ACTN</name>
<keyword evidence="3 7" id="KW-0436">Ligase</keyword>
<dbReference type="InterPro" id="IPR044119">
    <property type="entry name" value="Adenylation_LigC-like"/>
</dbReference>
<evidence type="ECO:0000256" key="4">
    <source>
        <dbReference type="ARBA" id="ARBA00034003"/>
    </source>
</evidence>
<dbReference type="PROSITE" id="PS00697">
    <property type="entry name" value="DNA_LIGASE_A1"/>
    <property type="match status" value="1"/>
</dbReference>
<dbReference type="NCBIfam" id="NF006078">
    <property type="entry name" value="PRK08224.1"/>
    <property type="match status" value="1"/>
</dbReference>
<organism evidence="7 8">
    <name type="scientific">Tsukamurella soli</name>
    <dbReference type="NCBI Taxonomy" id="644556"/>
    <lineage>
        <taxon>Bacteria</taxon>
        <taxon>Bacillati</taxon>
        <taxon>Actinomycetota</taxon>
        <taxon>Actinomycetes</taxon>
        <taxon>Mycobacteriales</taxon>
        <taxon>Tsukamurellaceae</taxon>
        <taxon>Tsukamurella</taxon>
    </lineage>
</organism>
<reference evidence="8" key="1">
    <citation type="journal article" date="2019" name="Int. J. Syst. Evol. Microbiol.">
        <title>The Global Catalogue of Microorganisms (GCM) 10K type strain sequencing project: providing services to taxonomists for standard genome sequencing and annotation.</title>
        <authorList>
            <consortium name="The Broad Institute Genomics Platform"/>
            <consortium name="The Broad Institute Genome Sequencing Center for Infectious Disease"/>
            <person name="Wu L."/>
            <person name="Ma J."/>
        </authorList>
    </citation>
    <scope>NUCLEOTIDE SEQUENCE [LARGE SCALE GENOMIC DNA]</scope>
    <source>
        <strain evidence="8">JCM 17688</strain>
    </source>
</reference>
<dbReference type="InterPro" id="IPR012340">
    <property type="entry name" value="NA-bd_OB-fold"/>
</dbReference>
<dbReference type="PANTHER" id="PTHR45674:SF4">
    <property type="entry name" value="DNA LIGASE 1"/>
    <property type="match status" value="1"/>
</dbReference>
<dbReference type="Proteomes" id="UP001500635">
    <property type="component" value="Unassembled WGS sequence"/>
</dbReference>
<comment type="catalytic activity">
    <reaction evidence="4">
        <text>ATP + (deoxyribonucleotide)n-3'-hydroxyl + 5'-phospho-(deoxyribonucleotide)m = (deoxyribonucleotide)n+m + AMP + diphosphate.</text>
        <dbReference type="EC" id="6.5.1.1"/>
    </reaction>
</comment>